<dbReference type="InterPro" id="IPR004412">
    <property type="entry name" value="GatA"/>
</dbReference>
<dbReference type="InterPro" id="IPR020556">
    <property type="entry name" value="Amidase_CS"/>
</dbReference>
<protein>
    <recommendedName>
        <fullName evidence="7">Glutamyl-tRNA(Gln) amidotransferase subunit A</fullName>
        <shortName evidence="7">Glu-ADT subunit A</shortName>
        <ecNumber evidence="7">6.3.5.7</ecNumber>
    </recommendedName>
</protein>
<organism evidence="9 10">
    <name type="scientific">Candidatus Buchananbacteria bacterium CG10_big_fil_rev_8_21_14_0_10_42_9</name>
    <dbReference type="NCBI Taxonomy" id="1974526"/>
    <lineage>
        <taxon>Bacteria</taxon>
        <taxon>Candidatus Buchananiibacteriota</taxon>
    </lineage>
</organism>
<comment type="function">
    <text evidence="7">Allows the formation of correctly charged Gln-tRNA(Gln) through the transamidation of misacylated Glu-tRNA(Gln) in organisms which lack glutaminyl-tRNA synthetase. The reaction takes place in the presence of glutamine and ATP through an activated gamma-phospho-Glu-tRNA(Gln).</text>
</comment>
<reference evidence="10" key="1">
    <citation type="submission" date="2017-09" db="EMBL/GenBank/DDBJ databases">
        <title>Depth-based differentiation of microbial function through sediment-hosted aquifers and enrichment of novel symbionts in the deep terrestrial subsurface.</title>
        <authorList>
            <person name="Probst A.J."/>
            <person name="Ladd B."/>
            <person name="Jarett J.K."/>
            <person name="Geller-Mcgrath D.E."/>
            <person name="Sieber C.M.K."/>
            <person name="Emerson J.B."/>
            <person name="Anantharaman K."/>
            <person name="Thomas B.C."/>
            <person name="Malmstrom R."/>
            <person name="Stieglmeier M."/>
            <person name="Klingl A."/>
            <person name="Woyke T."/>
            <person name="Ryan C.M."/>
            <person name="Banfield J.F."/>
        </authorList>
    </citation>
    <scope>NUCLEOTIDE SEQUENCE [LARGE SCALE GENOMIC DNA]</scope>
</reference>
<dbReference type="GO" id="GO:0006412">
    <property type="term" value="P:translation"/>
    <property type="evidence" value="ECO:0007669"/>
    <property type="project" value="UniProtKB-UniRule"/>
</dbReference>
<evidence type="ECO:0000259" key="8">
    <source>
        <dbReference type="Pfam" id="PF01425"/>
    </source>
</evidence>
<dbReference type="EC" id="6.3.5.7" evidence="7"/>
<evidence type="ECO:0000256" key="6">
    <source>
        <dbReference type="ARBA" id="ARBA00047407"/>
    </source>
</evidence>
<evidence type="ECO:0000313" key="10">
    <source>
        <dbReference type="Proteomes" id="UP000230935"/>
    </source>
</evidence>
<keyword evidence="2 7" id="KW-0436">Ligase</keyword>
<keyword evidence="9" id="KW-0808">Transferase</keyword>
<dbReference type="Pfam" id="PF01425">
    <property type="entry name" value="Amidase"/>
    <property type="match status" value="1"/>
</dbReference>
<dbReference type="GO" id="GO:0005524">
    <property type="term" value="F:ATP binding"/>
    <property type="evidence" value="ECO:0007669"/>
    <property type="project" value="UniProtKB-KW"/>
</dbReference>
<evidence type="ECO:0000256" key="5">
    <source>
        <dbReference type="ARBA" id="ARBA00022917"/>
    </source>
</evidence>
<comment type="catalytic activity">
    <reaction evidence="6 7">
        <text>L-glutamyl-tRNA(Gln) + L-glutamine + ATP + H2O = L-glutaminyl-tRNA(Gln) + L-glutamate + ADP + phosphate + H(+)</text>
        <dbReference type="Rhea" id="RHEA:17521"/>
        <dbReference type="Rhea" id="RHEA-COMP:9681"/>
        <dbReference type="Rhea" id="RHEA-COMP:9684"/>
        <dbReference type="ChEBI" id="CHEBI:15377"/>
        <dbReference type="ChEBI" id="CHEBI:15378"/>
        <dbReference type="ChEBI" id="CHEBI:29985"/>
        <dbReference type="ChEBI" id="CHEBI:30616"/>
        <dbReference type="ChEBI" id="CHEBI:43474"/>
        <dbReference type="ChEBI" id="CHEBI:58359"/>
        <dbReference type="ChEBI" id="CHEBI:78520"/>
        <dbReference type="ChEBI" id="CHEBI:78521"/>
        <dbReference type="ChEBI" id="CHEBI:456216"/>
        <dbReference type="EC" id="6.3.5.7"/>
    </reaction>
</comment>
<name>A0A2H0VZY3_9BACT</name>
<accession>A0A2H0VZY3</accession>
<dbReference type="NCBIfam" id="TIGR00132">
    <property type="entry name" value="gatA"/>
    <property type="match status" value="1"/>
</dbReference>
<proteinExistence type="inferred from homology"/>
<evidence type="ECO:0000313" key="9">
    <source>
        <dbReference type="EMBL" id="PIS04646.1"/>
    </source>
</evidence>
<dbReference type="PROSITE" id="PS00571">
    <property type="entry name" value="AMIDASES"/>
    <property type="match status" value="1"/>
</dbReference>
<dbReference type="AlphaFoldDB" id="A0A2H0VZY3"/>
<evidence type="ECO:0000256" key="2">
    <source>
        <dbReference type="ARBA" id="ARBA00022598"/>
    </source>
</evidence>
<gene>
    <name evidence="7 9" type="primary">gatA</name>
    <name evidence="9" type="ORF">COT81_05365</name>
</gene>
<dbReference type="PANTHER" id="PTHR11895:SF151">
    <property type="entry name" value="GLUTAMYL-TRNA(GLN) AMIDOTRANSFERASE SUBUNIT A"/>
    <property type="match status" value="1"/>
</dbReference>
<evidence type="ECO:0000256" key="4">
    <source>
        <dbReference type="ARBA" id="ARBA00022840"/>
    </source>
</evidence>
<dbReference type="SUPFAM" id="SSF75304">
    <property type="entry name" value="Amidase signature (AS) enzymes"/>
    <property type="match status" value="1"/>
</dbReference>
<feature type="active site" description="Charge relay system" evidence="7">
    <location>
        <position position="79"/>
    </location>
</feature>
<dbReference type="EMBL" id="PEZZ01000044">
    <property type="protein sequence ID" value="PIS04646.1"/>
    <property type="molecule type" value="Genomic_DNA"/>
</dbReference>
<dbReference type="Gene3D" id="3.90.1300.10">
    <property type="entry name" value="Amidase signature (AS) domain"/>
    <property type="match status" value="1"/>
</dbReference>
<comment type="subunit">
    <text evidence="7">Heterotrimer of A, B and C subunits.</text>
</comment>
<dbReference type="PANTHER" id="PTHR11895">
    <property type="entry name" value="TRANSAMIDASE"/>
    <property type="match status" value="1"/>
</dbReference>
<comment type="caution">
    <text evidence="9">The sequence shown here is derived from an EMBL/GenBank/DDBJ whole genome shotgun (WGS) entry which is preliminary data.</text>
</comment>
<evidence type="ECO:0000256" key="3">
    <source>
        <dbReference type="ARBA" id="ARBA00022741"/>
    </source>
</evidence>
<dbReference type="HAMAP" id="MF_00120">
    <property type="entry name" value="GatA"/>
    <property type="match status" value="1"/>
</dbReference>
<dbReference type="InterPro" id="IPR000120">
    <property type="entry name" value="Amidase"/>
</dbReference>
<keyword evidence="3 7" id="KW-0547">Nucleotide-binding</keyword>
<dbReference type="InterPro" id="IPR036928">
    <property type="entry name" value="AS_sf"/>
</dbReference>
<keyword evidence="5 7" id="KW-0648">Protein biosynthesis</keyword>
<evidence type="ECO:0000256" key="7">
    <source>
        <dbReference type="HAMAP-Rule" id="MF_00120"/>
    </source>
</evidence>
<dbReference type="GO" id="GO:0030956">
    <property type="term" value="C:glutamyl-tRNA(Gln) amidotransferase complex"/>
    <property type="evidence" value="ECO:0007669"/>
    <property type="project" value="InterPro"/>
</dbReference>
<dbReference type="GO" id="GO:0016740">
    <property type="term" value="F:transferase activity"/>
    <property type="evidence" value="ECO:0007669"/>
    <property type="project" value="UniProtKB-KW"/>
</dbReference>
<dbReference type="Proteomes" id="UP000230935">
    <property type="component" value="Unassembled WGS sequence"/>
</dbReference>
<comment type="similarity">
    <text evidence="1 7">Belongs to the amidase family. GatA subfamily.</text>
</comment>
<feature type="active site" description="Acyl-ester intermediate" evidence="7">
    <location>
        <position position="178"/>
    </location>
</feature>
<evidence type="ECO:0000256" key="1">
    <source>
        <dbReference type="ARBA" id="ARBA00008069"/>
    </source>
</evidence>
<dbReference type="InterPro" id="IPR023631">
    <property type="entry name" value="Amidase_dom"/>
</dbReference>
<feature type="domain" description="Amidase" evidence="8">
    <location>
        <begin position="25"/>
        <end position="465"/>
    </location>
</feature>
<keyword evidence="4 7" id="KW-0067">ATP-binding</keyword>
<feature type="active site" description="Charge relay system" evidence="7">
    <location>
        <position position="154"/>
    </location>
</feature>
<sequence>MQFNQLTMIQAQTGLAKKAFSAEQLLMACLDQIQRHDANINALVLVDDEKAMQQAKGVDQKISSGEALSPLEGIPLVIKDNICTAGMETTAGSQILKGYLPPYNATVARIITDAGGVLIGKSNLDEFGMGASTENSSFFTTKNPWDNTKVSGGSSGGSAAAVASDMCLYALGSDTGGSIRQPSAFCGMVGLKPSYGRVSRYGLIAYGSSLDTIGPLTKTVEDAALVLGFIAGHDKKDSTTQTVPVSNYLADIKTEIKGMKVGLVKEYLGAGIDDEVKKKVEQSVEVFKSLGAEVIEVSLPLTKYALAVYYLLAKAEVSSNLARYDGVRYGSPVFGDTLAEQYQKTRGQKFGPEVKRSIMMGTFTLSSGYHEAYYKKAAQVRTLIINEFKKAFDQVDCLIGPTTPTATFGIGEKSDPLAMYLADVLTVPPSVAGLPAVSVPCGFTKTDLPVGLQITGKPFDESTILRAAYNYEQATNWHTKKASLK</sequence>
<dbReference type="GO" id="GO:0050567">
    <property type="term" value="F:glutaminyl-tRNA synthase (glutamine-hydrolyzing) activity"/>
    <property type="evidence" value="ECO:0007669"/>
    <property type="project" value="UniProtKB-UniRule"/>
</dbReference>